<dbReference type="Gene3D" id="1.20.1250.20">
    <property type="entry name" value="MFS general substrate transporter like domains"/>
    <property type="match status" value="2"/>
</dbReference>
<feature type="transmembrane region" description="Helical" evidence="4">
    <location>
        <begin position="253"/>
        <end position="272"/>
    </location>
</feature>
<comment type="caution">
    <text evidence="5">The sequence shown here is derived from an EMBL/GenBank/DDBJ whole genome shotgun (WGS) entry which is preliminary data.</text>
</comment>
<feature type="transmembrane region" description="Helical" evidence="4">
    <location>
        <begin position="323"/>
        <end position="347"/>
    </location>
</feature>
<evidence type="ECO:0000256" key="4">
    <source>
        <dbReference type="SAM" id="Phobius"/>
    </source>
</evidence>
<dbReference type="NCBIfam" id="NF033734">
    <property type="entry name" value="MFS_ArsJ"/>
    <property type="match status" value="1"/>
</dbReference>
<feature type="transmembrane region" description="Helical" evidence="4">
    <location>
        <begin position="44"/>
        <end position="65"/>
    </location>
</feature>
<protein>
    <submittedName>
        <fullName evidence="5">MFS transporter</fullName>
    </submittedName>
</protein>
<evidence type="ECO:0000313" key="5">
    <source>
        <dbReference type="EMBL" id="GGF76438.1"/>
    </source>
</evidence>
<evidence type="ECO:0000256" key="3">
    <source>
        <dbReference type="ARBA" id="ARBA00023136"/>
    </source>
</evidence>
<feature type="transmembrane region" description="Helical" evidence="4">
    <location>
        <begin position="213"/>
        <end position="233"/>
    </location>
</feature>
<dbReference type="GO" id="GO:0022857">
    <property type="term" value="F:transmembrane transporter activity"/>
    <property type="evidence" value="ECO:0007669"/>
    <property type="project" value="InterPro"/>
</dbReference>
<reference evidence="5" key="2">
    <citation type="submission" date="2020-09" db="EMBL/GenBank/DDBJ databases">
        <authorList>
            <person name="Sun Q."/>
            <person name="Zhou Y."/>
        </authorList>
    </citation>
    <scope>NUCLEOTIDE SEQUENCE</scope>
    <source>
        <strain evidence="5">CGMCC 1.15254</strain>
    </source>
</reference>
<feature type="transmembrane region" description="Helical" evidence="4">
    <location>
        <begin position="284"/>
        <end position="303"/>
    </location>
</feature>
<feature type="transmembrane region" description="Helical" evidence="4">
    <location>
        <begin position="359"/>
        <end position="377"/>
    </location>
</feature>
<dbReference type="PANTHER" id="PTHR23547:SF1">
    <property type="entry name" value="MAJOR FACILITATOR SUPERFAMILY MFS_1"/>
    <property type="match status" value="1"/>
</dbReference>
<dbReference type="SUPFAM" id="SSF103473">
    <property type="entry name" value="MFS general substrate transporter"/>
    <property type="match status" value="1"/>
</dbReference>
<dbReference type="InterPro" id="IPR047769">
    <property type="entry name" value="MFS_ArsJ"/>
</dbReference>
<reference evidence="5" key="1">
    <citation type="journal article" date="2014" name="Int. J. Syst. Evol. Microbiol.">
        <title>Complete genome sequence of Corynebacterium casei LMG S-19264T (=DSM 44701T), isolated from a smear-ripened cheese.</title>
        <authorList>
            <consortium name="US DOE Joint Genome Institute (JGI-PGF)"/>
            <person name="Walter F."/>
            <person name="Albersmeier A."/>
            <person name="Kalinowski J."/>
            <person name="Ruckert C."/>
        </authorList>
    </citation>
    <scope>NUCLEOTIDE SEQUENCE</scope>
    <source>
        <strain evidence="5">CGMCC 1.15254</strain>
    </source>
</reference>
<feature type="transmembrane region" description="Helical" evidence="4">
    <location>
        <begin position="12"/>
        <end position="32"/>
    </location>
</feature>
<feature type="transmembrane region" description="Helical" evidence="4">
    <location>
        <begin position="172"/>
        <end position="192"/>
    </location>
</feature>
<keyword evidence="3 4" id="KW-0472">Membrane</keyword>
<dbReference type="InterPro" id="IPR036259">
    <property type="entry name" value="MFS_trans_sf"/>
</dbReference>
<dbReference type="InterPro" id="IPR011701">
    <property type="entry name" value="MFS"/>
</dbReference>
<dbReference type="EMBL" id="BMHV01000049">
    <property type="protein sequence ID" value="GGF76438.1"/>
    <property type="molecule type" value="Genomic_DNA"/>
</dbReference>
<evidence type="ECO:0000256" key="1">
    <source>
        <dbReference type="ARBA" id="ARBA00022692"/>
    </source>
</evidence>
<keyword evidence="2 4" id="KW-1133">Transmembrane helix</keyword>
<evidence type="ECO:0000313" key="6">
    <source>
        <dbReference type="Proteomes" id="UP000632498"/>
    </source>
</evidence>
<keyword evidence="6" id="KW-1185">Reference proteome</keyword>
<feature type="transmembrane region" description="Helical" evidence="4">
    <location>
        <begin position="72"/>
        <end position="90"/>
    </location>
</feature>
<sequence>MADIKNYASVTAPYWAFTLTDGALRMLVLLHFHRIGYTPLDLAFLFLLYEAMGIVTNFLGGWIGARFGLKKTLYGGLVFQIVALCMLSAMSPDWSVAFSVAYVMGAQALSGVAKDLTKMSSKSAVKLVVKDENQGLLFKWVALLTGSKNALKGLGFLLGGVLLSWLGFQHSLWAMAGMLFIVLVLAVSTIKGELGKAKGKIKGKDLFSKTREINYLSAARIFLFASRDVWFVVGVPVFLYSTFNWSFDQVGGFMAAWVIGYGIVQASVPKLLRKTNGAAEGTKAAKVWGAILAVLTMLIAVGVDNNLLIQMGVPAPSAIIPYALVGGLMIFGVVFAINSAVHSYLIVAFSDHDKVALNVGFYYMANAIGRLGGTLLSGLVYQYAGLIACLWVSAGLLVIGFILTLFLNNTQSEPC</sequence>
<accession>A0A917C8Y5</accession>
<evidence type="ECO:0000256" key="2">
    <source>
        <dbReference type="ARBA" id="ARBA00022989"/>
    </source>
</evidence>
<dbReference type="RefSeq" id="WP_188667259.1">
    <property type="nucleotide sequence ID" value="NZ_BMHV01000049.1"/>
</dbReference>
<organism evidence="5 6">
    <name type="scientific">Terasakiella brassicae</name>
    <dbReference type="NCBI Taxonomy" id="1634917"/>
    <lineage>
        <taxon>Bacteria</taxon>
        <taxon>Pseudomonadati</taxon>
        <taxon>Pseudomonadota</taxon>
        <taxon>Alphaproteobacteria</taxon>
        <taxon>Rhodospirillales</taxon>
        <taxon>Terasakiellaceae</taxon>
        <taxon>Terasakiella</taxon>
    </lineage>
</organism>
<proteinExistence type="predicted"/>
<feature type="transmembrane region" description="Helical" evidence="4">
    <location>
        <begin position="149"/>
        <end position="166"/>
    </location>
</feature>
<keyword evidence="1 4" id="KW-0812">Transmembrane</keyword>
<dbReference type="AlphaFoldDB" id="A0A917C8Y5"/>
<dbReference type="Pfam" id="PF07690">
    <property type="entry name" value="MFS_1"/>
    <property type="match status" value="1"/>
</dbReference>
<feature type="transmembrane region" description="Helical" evidence="4">
    <location>
        <begin position="383"/>
        <end position="407"/>
    </location>
</feature>
<dbReference type="PANTHER" id="PTHR23547">
    <property type="entry name" value="MAJOR FACILITATOR SUPERFAMILY DOMAIN, GENERAL SUBSTRATE TRANSPORTER"/>
    <property type="match status" value="1"/>
</dbReference>
<gene>
    <name evidence="5" type="ORF">GCM10011332_33050</name>
</gene>
<feature type="transmembrane region" description="Helical" evidence="4">
    <location>
        <begin position="96"/>
        <end position="113"/>
    </location>
</feature>
<dbReference type="Proteomes" id="UP000632498">
    <property type="component" value="Unassembled WGS sequence"/>
</dbReference>
<name>A0A917C8Y5_9PROT</name>